<reference evidence="1" key="2">
    <citation type="submission" date="2020-09" db="EMBL/GenBank/DDBJ databases">
        <authorList>
            <person name="Sun Q."/>
            <person name="Ohkuma M."/>
        </authorList>
    </citation>
    <scope>NUCLEOTIDE SEQUENCE</scope>
    <source>
        <strain evidence="1">JCM 19831</strain>
    </source>
</reference>
<evidence type="ECO:0000313" key="2">
    <source>
        <dbReference type="Proteomes" id="UP000642070"/>
    </source>
</evidence>
<evidence type="ECO:0000313" key="1">
    <source>
        <dbReference type="EMBL" id="GGM75611.1"/>
    </source>
</evidence>
<protein>
    <submittedName>
        <fullName evidence="1">Uncharacterized protein</fullName>
    </submittedName>
</protein>
<organism evidence="1 2">
    <name type="scientific">Dactylosporangium sucinum</name>
    <dbReference type="NCBI Taxonomy" id="1424081"/>
    <lineage>
        <taxon>Bacteria</taxon>
        <taxon>Bacillati</taxon>
        <taxon>Actinomycetota</taxon>
        <taxon>Actinomycetes</taxon>
        <taxon>Micromonosporales</taxon>
        <taxon>Micromonosporaceae</taxon>
        <taxon>Dactylosporangium</taxon>
    </lineage>
</organism>
<accession>A0A917UCV1</accession>
<comment type="caution">
    <text evidence="1">The sequence shown here is derived from an EMBL/GenBank/DDBJ whole genome shotgun (WGS) entry which is preliminary data.</text>
</comment>
<reference evidence="1" key="1">
    <citation type="journal article" date="2014" name="Int. J. Syst. Evol. Microbiol.">
        <title>Complete genome sequence of Corynebacterium casei LMG S-19264T (=DSM 44701T), isolated from a smear-ripened cheese.</title>
        <authorList>
            <consortium name="US DOE Joint Genome Institute (JGI-PGF)"/>
            <person name="Walter F."/>
            <person name="Albersmeier A."/>
            <person name="Kalinowski J."/>
            <person name="Ruckert C."/>
        </authorList>
    </citation>
    <scope>NUCLEOTIDE SEQUENCE</scope>
    <source>
        <strain evidence="1">JCM 19831</strain>
    </source>
</reference>
<dbReference type="AlphaFoldDB" id="A0A917UCV1"/>
<keyword evidence="2" id="KW-1185">Reference proteome</keyword>
<proteinExistence type="predicted"/>
<sequence>MPRMDKDPSSNLVAFRLAGVERPAIGQGRTRDDDAVRQAWREVQRAHRATGAQVVELYSEWEPSAADLAFIEHEFPEARLTYSFDRPRDGDWDAAFADAHQAMAKAEFERKVRHAEEHGELLPVLWTVRPQSGPLLQALPFHEVVPGGLVVALATVAATERGTIGVSHFMDRSTFGERLGEAFGNLTRGLRVDALDNGVLSLRREGYFVSSAVALPDFPQRMTQLLETDRIVVAIPDPDHLLVAAAGSGPAAEFGRIVRESPFEGTELAPMLLEGGHQSLRVIQTYP</sequence>
<name>A0A917UCV1_9ACTN</name>
<dbReference type="EMBL" id="BMPI01000071">
    <property type="protein sequence ID" value="GGM75611.1"/>
    <property type="molecule type" value="Genomic_DNA"/>
</dbReference>
<gene>
    <name evidence="1" type="ORF">GCM10007977_091440</name>
</gene>
<dbReference type="Proteomes" id="UP000642070">
    <property type="component" value="Unassembled WGS sequence"/>
</dbReference>